<keyword evidence="3 5" id="KW-0238">DNA-binding</keyword>
<dbReference type="EMBL" id="CP104965">
    <property type="protein sequence ID" value="UXN69608.1"/>
    <property type="molecule type" value="Genomic_DNA"/>
</dbReference>
<evidence type="ECO:0000256" key="5">
    <source>
        <dbReference type="PROSITE-ProRule" id="PRU01248"/>
    </source>
</evidence>
<keyword evidence="9" id="KW-1185">Reference proteome</keyword>
<evidence type="ECO:0000256" key="4">
    <source>
        <dbReference type="ARBA" id="ARBA00023172"/>
    </source>
</evidence>
<keyword evidence="2" id="KW-0229">DNA integration</keyword>
<dbReference type="PANTHER" id="PTHR30349">
    <property type="entry name" value="PHAGE INTEGRASE-RELATED"/>
    <property type="match status" value="1"/>
</dbReference>
<dbReference type="Gene3D" id="1.10.150.130">
    <property type="match status" value="1"/>
</dbReference>
<dbReference type="Gene3D" id="1.10.443.10">
    <property type="entry name" value="Intergrase catalytic core"/>
    <property type="match status" value="1"/>
</dbReference>
<evidence type="ECO:0000256" key="3">
    <source>
        <dbReference type="ARBA" id="ARBA00023125"/>
    </source>
</evidence>
<dbReference type="PROSITE" id="PS51898">
    <property type="entry name" value="TYR_RECOMBINASE"/>
    <property type="match status" value="1"/>
</dbReference>
<dbReference type="InterPro" id="IPR050090">
    <property type="entry name" value="Tyrosine_recombinase_XerCD"/>
</dbReference>
<dbReference type="InterPro" id="IPR013762">
    <property type="entry name" value="Integrase-like_cat_sf"/>
</dbReference>
<evidence type="ECO:0000313" key="9">
    <source>
        <dbReference type="Proteomes" id="UP001061862"/>
    </source>
</evidence>
<evidence type="ECO:0000259" key="6">
    <source>
        <dbReference type="PROSITE" id="PS51898"/>
    </source>
</evidence>
<keyword evidence="4" id="KW-0233">DNA recombination</keyword>
<dbReference type="Proteomes" id="UP001061862">
    <property type="component" value="Chromosome"/>
</dbReference>
<evidence type="ECO:0000256" key="1">
    <source>
        <dbReference type="ARBA" id="ARBA00008857"/>
    </source>
</evidence>
<dbReference type="InterPro" id="IPR010998">
    <property type="entry name" value="Integrase_recombinase_N"/>
</dbReference>
<dbReference type="RefSeq" id="WP_262168169.1">
    <property type="nucleotide sequence ID" value="NZ_CP104965.1"/>
</dbReference>
<gene>
    <name evidence="8" type="ORF">N8A98_20680</name>
</gene>
<dbReference type="InterPro" id="IPR044068">
    <property type="entry name" value="CB"/>
</dbReference>
<sequence>MPITLRGQSYQVAVSHKGQRYRRQFTSEIEAKTWELDTKLRLTKGELPDMGEAAEGRSGVYVIKQFGKLGEYLIDHHWRNTKGESGATINTRHMIKIIGAETEIDKISTHTINLAIATLRDEGYPDTTINKKLSTVRMALNHALNEGWRTTKLPVIPFFKVGQGRERVFTYAEEADQIAYCKAEGQQDLLDYIVLSYDTGMRQGEALALRGHNLDGDTIVLRGSATKVDRGTKALNTRRIPLTDRALSIILRRMGDEPRSLLFAGFDKDRLRRAWDAMRETLGFTDDDEYVPHAMRHSFCSRLVNDHNVNLLIVKMLAGHLRLETTEKYVHLQADALGLAIAALAPRRNSIYTRATPATGSMPHDNVSCHGNGVVGSIEPREEGKVLELQRKSA</sequence>
<dbReference type="PANTHER" id="PTHR30349:SF64">
    <property type="entry name" value="PROPHAGE INTEGRASE INTD-RELATED"/>
    <property type="match status" value="1"/>
</dbReference>
<feature type="domain" description="Tyr recombinase" evidence="6">
    <location>
        <begin position="165"/>
        <end position="344"/>
    </location>
</feature>
<accession>A0ABY6CCR5</accession>
<feature type="domain" description="Core-binding (CB)" evidence="7">
    <location>
        <begin position="64"/>
        <end position="144"/>
    </location>
</feature>
<evidence type="ECO:0000259" key="7">
    <source>
        <dbReference type="PROSITE" id="PS51900"/>
    </source>
</evidence>
<dbReference type="PROSITE" id="PS51900">
    <property type="entry name" value="CB"/>
    <property type="match status" value="1"/>
</dbReference>
<dbReference type="InterPro" id="IPR011010">
    <property type="entry name" value="DNA_brk_join_enz"/>
</dbReference>
<protein>
    <submittedName>
        <fullName evidence="8">Site-specific integrase</fullName>
    </submittedName>
</protein>
<dbReference type="InterPro" id="IPR002104">
    <property type="entry name" value="Integrase_catalytic"/>
</dbReference>
<organism evidence="8 9">
    <name type="scientific">Devosia neptuniae</name>
    <dbReference type="NCBI Taxonomy" id="191302"/>
    <lineage>
        <taxon>Bacteria</taxon>
        <taxon>Pseudomonadati</taxon>
        <taxon>Pseudomonadota</taxon>
        <taxon>Alphaproteobacteria</taxon>
        <taxon>Hyphomicrobiales</taxon>
        <taxon>Devosiaceae</taxon>
        <taxon>Devosia</taxon>
    </lineage>
</organism>
<proteinExistence type="inferred from homology"/>
<reference evidence="8 9" key="1">
    <citation type="submission" date="2022-09" db="EMBL/GenBank/DDBJ databases">
        <title>Interaction between co-microsymbionts with complementary sets of symbiotic genes in legume-rhizobium systems.</title>
        <authorList>
            <person name="Safronova V."/>
            <person name="Sazanova A."/>
            <person name="Afonin A."/>
            <person name="Chirak E."/>
        </authorList>
    </citation>
    <scope>NUCLEOTIDE SEQUENCE [LARGE SCALE GENOMIC DNA]</scope>
    <source>
        <strain evidence="8 9">A18/4-1</strain>
    </source>
</reference>
<evidence type="ECO:0000313" key="8">
    <source>
        <dbReference type="EMBL" id="UXN69608.1"/>
    </source>
</evidence>
<evidence type="ECO:0000256" key="2">
    <source>
        <dbReference type="ARBA" id="ARBA00022908"/>
    </source>
</evidence>
<dbReference type="SUPFAM" id="SSF56349">
    <property type="entry name" value="DNA breaking-rejoining enzymes"/>
    <property type="match status" value="1"/>
</dbReference>
<dbReference type="CDD" id="cd00796">
    <property type="entry name" value="INT_Rci_Hp1_C"/>
    <property type="match status" value="1"/>
</dbReference>
<comment type="similarity">
    <text evidence="1">Belongs to the 'phage' integrase family.</text>
</comment>
<dbReference type="Pfam" id="PF00589">
    <property type="entry name" value="Phage_integrase"/>
    <property type="match status" value="1"/>
</dbReference>
<name>A0ABY6CCR5_9HYPH</name>